<proteinExistence type="predicted"/>
<reference evidence="1 2" key="1">
    <citation type="journal article" date="2019" name="Sci. Rep.">
        <title>Orb-weaving spider Araneus ventricosus genome elucidates the spidroin gene catalogue.</title>
        <authorList>
            <person name="Kono N."/>
            <person name="Nakamura H."/>
            <person name="Ohtoshi R."/>
            <person name="Moran D.A.P."/>
            <person name="Shinohara A."/>
            <person name="Yoshida Y."/>
            <person name="Fujiwara M."/>
            <person name="Mori M."/>
            <person name="Tomita M."/>
            <person name="Arakawa K."/>
        </authorList>
    </citation>
    <scope>NUCLEOTIDE SEQUENCE [LARGE SCALE GENOMIC DNA]</scope>
</reference>
<feature type="non-terminal residue" evidence="1">
    <location>
        <position position="53"/>
    </location>
</feature>
<sequence>MTSQEVEESRKCYLSDKNDPSGLYPVGIPQTTGVYDFSANTAKSSSTYEACPE</sequence>
<dbReference type="Proteomes" id="UP000499080">
    <property type="component" value="Unassembled WGS sequence"/>
</dbReference>
<comment type="caution">
    <text evidence="1">The sequence shown here is derived from an EMBL/GenBank/DDBJ whole genome shotgun (WGS) entry which is preliminary data.</text>
</comment>
<organism evidence="1 2">
    <name type="scientific">Araneus ventricosus</name>
    <name type="common">Orbweaver spider</name>
    <name type="synonym">Epeira ventricosa</name>
    <dbReference type="NCBI Taxonomy" id="182803"/>
    <lineage>
        <taxon>Eukaryota</taxon>
        <taxon>Metazoa</taxon>
        <taxon>Ecdysozoa</taxon>
        <taxon>Arthropoda</taxon>
        <taxon>Chelicerata</taxon>
        <taxon>Arachnida</taxon>
        <taxon>Araneae</taxon>
        <taxon>Araneomorphae</taxon>
        <taxon>Entelegynae</taxon>
        <taxon>Araneoidea</taxon>
        <taxon>Araneidae</taxon>
        <taxon>Araneus</taxon>
    </lineage>
</organism>
<dbReference type="EMBL" id="BGPR01032739">
    <property type="protein sequence ID" value="GBO06392.1"/>
    <property type="molecule type" value="Genomic_DNA"/>
</dbReference>
<protein>
    <submittedName>
        <fullName evidence="1">Uncharacterized protein</fullName>
    </submittedName>
</protein>
<dbReference type="AlphaFoldDB" id="A0A4Y2U1A8"/>
<evidence type="ECO:0000313" key="2">
    <source>
        <dbReference type="Proteomes" id="UP000499080"/>
    </source>
</evidence>
<accession>A0A4Y2U1A8</accession>
<name>A0A4Y2U1A8_ARAVE</name>
<evidence type="ECO:0000313" key="1">
    <source>
        <dbReference type="EMBL" id="GBO06392.1"/>
    </source>
</evidence>
<gene>
    <name evidence="1" type="ORF">AVEN_8494_1</name>
</gene>
<keyword evidence="2" id="KW-1185">Reference proteome</keyword>